<sequence length="50" mass="5746">MDGLNTCIERMVSDEDIRDAIVDELQIYKTAEGRLFSLTLCVKRRNTSQP</sequence>
<name>A0AA38LN24_TAXCH</name>
<protein>
    <submittedName>
        <fullName evidence="1">Uncharacterized protein</fullName>
    </submittedName>
</protein>
<accession>A0AA38LN24</accession>
<keyword evidence="2" id="KW-1185">Reference proteome</keyword>
<proteinExistence type="predicted"/>
<comment type="caution">
    <text evidence="1">The sequence shown here is derived from an EMBL/GenBank/DDBJ whole genome shotgun (WGS) entry which is preliminary data.</text>
</comment>
<feature type="non-terminal residue" evidence="1">
    <location>
        <position position="50"/>
    </location>
</feature>
<reference evidence="1 2" key="1">
    <citation type="journal article" date="2021" name="Nat. Plants">
        <title>The Taxus genome provides insights into paclitaxel biosynthesis.</title>
        <authorList>
            <person name="Xiong X."/>
            <person name="Gou J."/>
            <person name="Liao Q."/>
            <person name="Li Y."/>
            <person name="Zhou Q."/>
            <person name="Bi G."/>
            <person name="Li C."/>
            <person name="Du R."/>
            <person name="Wang X."/>
            <person name="Sun T."/>
            <person name="Guo L."/>
            <person name="Liang H."/>
            <person name="Lu P."/>
            <person name="Wu Y."/>
            <person name="Zhang Z."/>
            <person name="Ro D.K."/>
            <person name="Shang Y."/>
            <person name="Huang S."/>
            <person name="Yan J."/>
        </authorList>
    </citation>
    <scope>NUCLEOTIDE SEQUENCE [LARGE SCALE GENOMIC DNA]</scope>
    <source>
        <strain evidence="1">Ta-2019</strain>
    </source>
</reference>
<dbReference type="EMBL" id="JAHRHJ020000002">
    <property type="protein sequence ID" value="KAH9327262.1"/>
    <property type="molecule type" value="Genomic_DNA"/>
</dbReference>
<dbReference type="AlphaFoldDB" id="A0AA38LN24"/>
<gene>
    <name evidence="1" type="ORF">KI387_007440</name>
</gene>
<organism evidence="1 2">
    <name type="scientific">Taxus chinensis</name>
    <name type="common">Chinese yew</name>
    <name type="synonym">Taxus wallichiana var. chinensis</name>
    <dbReference type="NCBI Taxonomy" id="29808"/>
    <lineage>
        <taxon>Eukaryota</taxon>
        <taxon>Viridiplantae</taxon>
        <taxon>Streptophyta</taxon>
        <taxon>Embryophyta</taxon>
        <taxon>Tracheophyta</taxon>
        <taxon>Spermatophyta</taxon>
        <taxon>Pinopsida</taxon>
        <taxon>Pinidae</taxon>
        <taxon>Conifers II</taxon>
        <taxon>Cupressales</taxon>
        <taxon>Taxaceae</taxon>
        <taxon>Taxus</taxon>
    </lineage>
</organism>
<evidence type="ECO:0000313" key="1">
    <source>
        <dbReference type="EMBL" id="KAH9327262.1"/>
    </source>
</evidence>
<evidence type="ECO:0000313" key="2">
    <source>
        <dbReference type="Proteomes" id="UP000824469"/>
    </source>
</evidence>
<dbReference type="Proteomes" id="UP000824469">
    <property type="component" value="Unassembled WGS sequence"/>
</dbReference>